<dbReference type="PANTHER" id="PTHR43394">
    <property type="entry name" value="ATP-DEPENDENT PERMEASE MDL1, MITOCHONDRIAL"/>
    <property type="match status" value="1"/>
</dbReference>
<evidence type="ECO:0000256" key="13">
    <source>
        <dbReference type="ARBA" id="ARBA00034018"/>
    </source>
</evidence>
<dbReference type="PROSITE" id="PS50893">
    <property type="entry name" value="ABC_TRANSPORTER_2"/>
    <property type="match status" value="2"/>
</dbReference>
<evidence type="ECO:0000256" key="4">
    <source>
        <dbReference type="ARBA" id="ARBA00022448"/>
    </source>
</evidence>
<dbReference type="CDD" id="cd18577">
    <property type="entry name" value="ABC_6TM_Pgp_ABCB1_D1_like"/>
    <property type="match status" value="1"/>
</dbReference>
<feature type="transmembrane region" description="Helical" evidence="14">
    <location>
        <begin position="33"/>
        <end position="53"/>
    </location>
</feature>
<evidence type="ECO:0000256" key="2">
    <source>
        <dbReference type="ARBA" id="ARBA00007577"/>
    </source>
</evidence>
<dbReference type="FunFam" id="3.40.50.300:FF:000479">
    <property type="entry name" value="Multidrug resistance protein 1A"/>
    <property type="match status" value="1"/>
</dbReference>
<keyword evidence="12" id="KW-0325">Glycoprotein</keyword>
<evidence type="ECO:0000256" key="7">
    <source>
        <dbReference type="ARBA" id="ARBA00022741"/>
    </source>
</evidence>
<dbReference type="Gene3D" id="3.40.50.300">
    <property type="entry name" value="P-loop containing nucleotide triphosphate hydrolases"/>
    <property type="match status" value="2"/>
</dbReference>
<evidence type="ECO:0000259" key="16">
    <source>
        <dbReference type="PROSITE" id="PS50929"/>
    </source>
</evidence>
<sequence>MHKGKKFSKETKINERTSATLGQILKYATNYDYLFIFIGIFGSALAGVNWPLLNITFGKVVGVFVKFEHRNSNQTEINDEIRDIFMKDVYYWSGLTFISFILFVIGNLLTLYSFQLLAFNLTNNIKRKYFHSIITQELAWHDQRNSGEFAARIASDFKKFENGFNENLGLLIYNVVGAVMNLIIGFYYGWKLSLAIVAMAPLIVITSFVMTKFQSHYTQKELSAYSSASSVAEEAISAIRTVFAFSGQYKELKRYETRLHPAMIYGFKRNIVNAIGNSINWATLYVSFAVGLWYGVKLIISPIDIYTIDDIVIIFWGITGCGYNIGYAAPFYESFQIGKTSAKSIMDILERQSKIDSMHSMGKTLRSNFKTDIEFKNVHFHYPTRPGIQILQGLNLKIKSDEIVALVGPSGCGKSTIIQLIQRYYDPDCGEILLDGVNTRDIHTGWLRGQLGVVGQEPVLFETSIAENIRLGMPFDRMNEITQTDIERAAKEANAHEFISKLPNGYDTYVGDRGKQLSGGQKQRIAIARALISNPKILLLDEATSALDLESEHIVQEALDHASKGRTTIIIAHRLSTIKNADRILYIEQGRLVEQGTHQHLMELKNKYFNLVMAQQIEPHEPVPPKKQPLSMSQSSTLEVRTLQQKRRATNSQFDSLTSPSRPIPVSRTRTLTYENVVRQKGGTIGSENGSVYNDDEEITKEDLEKLEKNKFPHKRLFKLIWIDKFYFLIAFIAALIYGLSTPIYAFIFGEFVQLFTIYDIKLDSDFIQKQTNIYAMYFLILAIAILICCIIQISLFGIVGEKLTKRLRIMAYSAILQQEITFFDNPENSPGALCARLANDAANVQGATGLRVSMICQALSTLIVSVIMGFMCNWRLSLVSMTLLPLIAISSLISSSAYSSQTGSENESSEKSSKIIIEVINSIRTVVSLHKEEYFLEKFEDTLMKKYRSYKWKCFIKASMISFSLGVQFFAYTIVFLYGGFLISKGLLDSGDFFKIVESMIWGAVVVGQSAVLSSDYTKAKIAAMNIFMMIDRKPIKDLIPAYLIQEKFKNQGRSDGKISLRGVYFHYPLRPNLPILNGLSFKASKGEKVALVGSSGCGKSTTIQILERFYDCVQGKVFLDDKNIAELDVDWLRSQMALVSQEPILFSHSIRDNIAYGDNFRETVPFDEIVHAAQMANIHDFIKNLPQGYDTPVGSKGAQLSGGQKQRIAIARALVRDPPILLLDEATSALDTGSEQIVQDALDQAAKGRTCITIAHRLKTIVHSDKIVVLHKGQNVEEGTHDELIAMKKNYWKLHNSGES</sequence>
<feature type="transmembrane region" description="Helical" evidence="14">
    <location>
        <begin position="775"/>
        <end position="801"/>
    </location>
</feature>
<feature type="transmembrane region" description="Helical" evidence="14">
    <location>
        <begin position="168"/>
        <end position="188"/>
    </location>
</feature>
<evidence type="ECO:0000313" key="17">
    <source>
        <dbReference type="Proteomes" id="UP000515146"/>
    </source>
</evidence>
<dbReference type="InterPro" id="IPR011527">
    <property type="entry name" value="ABC1_TM_dom"/>
</dbReference>
<comment type="catalytic activity">
    <reaction evidence="13">
        <text>ATP + H2O + xenobioticSide 1 = ADP + phosphate + xenobioticSide 2.</text>
        <dbReference type="EC" id="7.6.2.2"/>
    </reaction>
</comment>
<gene>
    <name evidence="18" type="primary">LOC113793123</name>
</gene>
<evidence type="ECO:0000256" key="9">
    <source>
        <dbReference type="ARBA" id="ARBA00022967"/>
    </source>
</evidence>
<dbReference type="GO" id="GO:0017085">
    <property type="term" value="P:response to insecticide"/>
    <property type="evidence" value="ECO:0007669"/>
    <property type="project" value="UniProtKB-ARBA"/>
</dbReference>
<dbReference type="FunFam" id="3.40.50.300:FF:000916">
    <property type="entry name" value="ABC transporter B family member 9"/>
    <property type="match status" value="1"/>
</dbReference>
<dbReference type="CDD" id="cd03249">
    <property type="entry name" value="ABC_MTABC3_MDL1_MDL2"/>
    <property type="match status" value="2"/>
</dbReference>
<dbReference type="Proteomes" id="UP000515146">
    <property type="component" value="Unplaced"/>
</dbReference>
<organism evidence="17 18">
    <name type="scientific">Dermatophagoides pteronyssinus</name>
    <name type="common">European house dust mite</name>
    <dbReference type="NCBI Taxonomy" id="6956"/>
    <lineage>
        <taxon>Eukaryota</taxon>
        <taxon>Metazoa</taxon>
        <taxon>Ecdysozoa</taxon>
        <taxon>Arthropoda</taxon>
        <taxon>Chelicerata</taxon>
        <taxon>Arachnida</taxon>
        <taxon>Acari</taxon>
        <taxon>Acariformes</taxon>
        <taxon>Sarcoptiformes</taxon>
        <taxon>Astigmata</taxon>
        <taxon>Psoroptidia</taxon>
        <taxon>Analgoidea</taxon>
        <taxon>Pyroglyphidae</taxon>
        <taxon>Dermatophagoidinae</taxon>
        <taxon>Dermatophagoides</taxon>
    </lineage>
</organism>
<dbReference type="SUPFAM" id="SSF90123">
    <property type="entry name" value="ABC transporter transmembrane region"/>
    <property type="match status" value="2"/>
</dbReference>
<evidence type="ECO:0000256" key="5">
    <source>
        <dbReference type="ARBA" id="ARBA00022692"/>
    </source>
</evidence>
<keyword evidence="9" id="KW-1278">Translocase</keyword>
<dbReference type="GO" id="GO:0005743">
    <property type="term" value="C:mitochondrial inner membrane"/>
    <property type="evidence" value="ECO:0007669"/>
    <property type="project" value="TreeGrafter"/>
</dbReference>
<keyword evidence="11 14" id="KW-0472">Membrane</keyword>
<evidence type="ECO:0000313" key="18">
    <source>
        <dbReference type="RefSeq" id="XP_027198903.1"/>
    </source>
</evidence>
<evidence type="ECO:0000256" key="1">
    <source>
        <dbReference type="ARBA" id="ARBA00004141"/>
    </source>
</evidence>
<keyword evidence="5 14" id="KW-0812">Transmembrane</keyword>
<dbReference type="Gene3D" id="1.20.1560.10">
    <property type="entry name" value="ABC transporter type 1, transmembrane domain"/>
    <property type="match status" value="1"/>
</dbReference>
<dbReference type="Pfam" id="PF00005">
    <property type="entry name" value="ABC_tran"/>
    <property type="match status" value="2"/>
</dbReference>
<dbReference type="CDD" id="cd18578">
    <property type="entry name" value="ABC_6TM_Pgp_ABCB1_D2_like"/>
    <property type="match status" value="1"/>
</dbReference>
<dbReference type="OMA" id="NYDNHKQ"/>
<feature type="domain" description="ABC transmembrane type-1" evidence="16">
    <location>
        <begin position="37"/>
        <end position="336"/>
    </location>
</feature>
<evidence type="ECO:0000259" key="15">
    <source>
        <dbReference type="PROSITE" id="PS50893"/>
    </source>
</evidence>
<evidence type="ECO:0000256" key="6">
    <source>
        <dbReference type="ARBA" id="ARBA00022737"/>
    </source>
</evidence>
<keyword evidence="8" id="KW-0067">ATP-binding</keyword>
<dbReference type="Pfam" id="PF00664">
    <property type="entry name" value="ABC_membrane"/>
    <property type="match status" value="2"/>
</dbReference>
<dbReference type="SMART" id="SM00382">
    <property type="entry name" value="AAA"/>
    <property type="match status" value="2"/>
</dbReference>
<dbReference type="GO" id="GO:0008559">
    <property type="term" value="F:ABC-type xenobiotic transporter activity"/>
    <property type="evidence" value="ECO:0007669"/>
    <property type="project" value="UniProtKB-EC"/>
</dbReference>
<name>A0A6P6Y0C2_DERPT</name>
<feature type="transmembrane region" description="Helical" evidence="14">
    <location>
        <begin position="89"/>
        <end position="119"/>
    </location>
</feature>
<feature type="transmembrane region" description="Helical" evidence="14">
    <location>
        <begin position="853"/>
        <end position="872"/>
    </location>
</feature>
<evidence type="ECO:0000256" key="14">
    <source>
        <dbReference type="SAM" id="Phobius"/>
    </source>
</evidence>
<keyword evidence="10 14" id="KW-1133">Transmembrane helix</keyword>
<comment type="subcellular location">
    <subcellularLocation>
        <location evidence="1">Membrane</location>
        <topology evidence="1">Multi-pass membrane protein</topology>
    </subcellularLocation>
</comment>
<dbReference type="InterPro" id="IPR003593">
    <property type="entry name" value="AAA+_ATPase"/>
</dbReference>
<dbReference type="InterPro" id="IPR003439">
    <property type="entry name" value="ABC_transporter-like_ATP-bd"/>
</dbReference>
<dbReference type="GO" id="GO:0005524">
    <property type="term" value="F:ATP binding"/>
    <property type="evidence" value="ECO:0007669"/>
    <property type="project" value="UniProtKB-KW"/>
</dbReference>
<feature type="transmembrane region" description="Helical" evidence="14">
    <location>
        <begin position="955"/>
        <end position="982"/>
    </location>
</feature>
<dbReference type="PROSITE" id="PS50929">
    <property type="entry name" value="ABC_TM1F"/>
    <property type="match status" value="2"/>
</dbReference>
<dbReference type="SUPFAM" id="SSF52540">
    <property type="entry name" value="P-loop containing nucleoside triphosphate hydrolases"/>
    <property type="match status" value="2"/>
</dbReference>
<feature type="transmembrane region" description="Helical" evidence="14">
    <location>
        <begin position="194"/>
        <end position="213"/>
    </location>
</feature>
<dbReference type="EC" id="7.6.2.2" evidence="3"/>
<dbReference type="GO" id="GO:0015421">
    <property type="term" value="F:ABC-type oligopeptide transporter activity"/>
    <property type="evidence" value="ECO:0007669"/>
    <property type="project" value="TreeGrafter"/>
</dbReference>
<dbReference type="InterPro" id="IPR036640">
    <property type="entry name" value="ABC1_TM_sf"/>
</dbReference>
<feature type="domain" description="ABC transmembrane type-1" evidence="16">
    <location>
        <begin position="729"/>
        <end position="1020"/>
    </location>
</feature>
<reference evidence="18" key="1">
    <citation type="submission" date="2025-08" db="UniProtKB">
        <authorList>
            <consortium name="RefSeq"/>
        </authorList>
    </citation>
    <scope>IDENTIFICATION</scope>
    <source>
        <strain evidence="18">Airmid</strain>
    </source>
</reference>
<dbReference type="InterPro" id="IPR039421">
    <property type="entry name" value="Type_1_exporter"/>
</dbReference>
<dbReference type="InterPro" id="IPR027417">
    <property type="entry name" value="P-loop_NTPase"/>
</dbReference>
<keyword evidence="17" id="KW-1185">Reference proteome</keyword>
<evidence type="ECO:0000256" key="11">
    <source>
        <dbReference type="ARBA" id="ARBA00023136"/>
    </source>
</evidence>
<evidence type="ECO:0000256" key="10">
    <source>
        <dbReference type="ARBA" id="ARBA00022989"/>
    </source>
</evidence>
<dbReference type="OrthoDB" id="6494403at2759"/>
<dbReference type="GO" id="GO:0097254">
    <property type="term" value="P:renal tubular secretion"/>
    <property type="evidence" value="ECO:0007669"/>
    <property type="project" value="UniProtKB-ARBA"/>
</dbReference>
<dbReference type="RefSeq" id="XP_027198903.1">
    <property type="nucleotide sequence ID" value="XM_027343102.1"/>
</dbReference>
<proteinExistence type="inferred from homology"/>
<evidence type="ECO:0000256" key="3">
    <source>
        <dbReference type="ARBA" id="ARBA00012191"/>
    </source>
</evidence>
<keyword evidence="6" id="KW-0677">Repeat</keyword>
<dbReference type="GO" id="GO:0090374">
    <property type="term" value="P:oligopeptide export from mitochondrion"/>
    <property type="evidence" value="ECO:0007669"/>
    <property type="project" value="TreeGrafter"/>
</dbReference>
<feature type="transmembrane region" description="Helical" evidence="14">
    <location>
        <begin position="726"/>
        <end position="748"/>
    </location>
</feature>
<evidence type="ECO:0000256" key="8">
    <source>
        <dbReference type="ARBA" id="ARBA00022840"/>
    </source>
</evidence>
<protein>
    <recommendedName>
        <fullName evidence="3">ABC-type xenobiotic transporter</fullName>
        <ecNumber evidence="3">7.6.2.2</ecNumber>
    </recommendedName>
</protein>
<accession>A0A6P6Y0C2</accession>
<evidence type="ECO:0000256" key="12">
    <source>
        <dbReference type="ARBA" id="ARBA00023180"/>
    </source>
</evidence>
<dbReference type="InterPro" id="IPR017871">
    <property type="entry name" value="ABC_transporter-like_CS"/>
</dbReference>
<dbReference type="PANTHER" id="PTHR43394:SF27">
    <property type="entry name" value="ATP-DEPENDENT TRANSLOCASE ABCB1-LIKE"/>
    <property type="match status" value="1"/>
</dbReference>
<feature type="domain" description="ABC transporter" evidence="15">
    <location>
        <begin position="1060"/>
        <end position="1299"/>
    </location>
</feature>
<dbReference type="InParanoid" id="A0A6P6Y0C2"/>
<dbReference type="PROSITE" id="PS00211">
    <property type="entry name" value="ABC_TRANSPORTER_1"/>
    <property type="match status" value="2"/>
</dbReference>
<keyword evidence="4" id="KW-0813">Transport</keyword>
<dbReference type="KEGG" id="dpte:113793123"/>
<feature type="domain" description="ABC transporter" evidence="15">
    <location>
        <begin position="373"/>
        <end position="614"/>
    </location>
</feature>
<comment type="similarity">
    <text evidence="2">Belongs to the ABC transporter superfamily. ABCB family. Multidrug resistance exporter (TC 3.A.1.201) subfamily.</text>
</comment>
<dbReference type="GO" id="GO:0016887">
    <property type="term" value="F:ATP hydrolysis activity"/>
    <property type="evidence" value="ECO:0007669"/>
    <property type="project" value="InterPro"/>
</dbReference>
<feature type="transmembrane region" description="Helical" evidence="14">
    <location>
        <begin position="878"/>
        <end position="899"/>
    </location>
</feature>
<keyword evidence="7" id="KW-0547">Nucleotide-binding</keyword>